<dbReference type="EMBL" id="JACAZE010000002">
    <property type="protein sequence ID" value="KAF7320838.1"/>
    <property type="molecule type" value="Genomic_DNA"/>
</dbReference>
<dbReference type="InterPro" id="IPR045049">
    <property type="entry name" value="Pcy1-like"/>
</dbReference>
<evidence type="ECO:0000256" key="8">
    <source>
        <dbReference type="ARBA" id="ARBA00026101"/>
    </source>
</evidence>
<feature type="compositionally biased region" description="Low complexity" evidence="9">
    <location>
        <begin position="1"/>
        <end position="17"/>
    </location>
</feature>
<feature type="region of interest" description="Disordered" evidence="9">
    <location>
        <begin position="1"/>
        <end position="135"/>
    </location>
</feature>
<dbReference type="CDD" id="cd02174">
    <property type="entry name" value="CCT"/>
    <property type="match status" value="1"/>
</dbReference>
<keyword evidence="6" id="KW-0594">Phospholipid biosynthesis</keyword>
<comment type="similarity">
    <text evidence="1">Belongs to the cytidylyltransferase family.</text>
</comment>
<keyword evidence="12" id="KW-1185">Reference proteome</keyword>
<evidence type="ECO:0000256" key="4">
    <source>
        <dbReference type="ARBA" id="ARBA00022695"/>
    </source>
</evidence>
<dbReference type="EC" id="2.7.7.15" evidence="8"/>
<dbReference type="NCBIfam" id="TIGR00125">
    <property type="entry name" value="cyt_tran_rel"/>
    <property type="match status" value="1"/>
</dbReference>
<dbReference type="Gene3D" id="3.40.50.620">
    <property type="entry name" value="HUPs"/>
    <property type="match status" value="1"/>
</dbReference>
<feature type="compositionally biased region" description="Acidic residues" evidence="9">
    <location>
        <begin position="32"/>
        <end position="41"/>
    </location>
</feature>
<keyword evidence="5" id="KW-0443">Lipid metabolism</keyword>
<evidence type="ECO:0000256" key="1">
    <source>
        <dbReference type="ARBA" id="ARBA00010101"/>
    </source>
</evidence>
<dbReference type="GO" id="GO:0004105">
    <property type="term" value="F:choline-phosphate cytidylyltransferase activity"/>
    <property type="evidence" value="ECO:0007669"/>
    <property type="project" value="UniProtKB-EC"/>
</dbReference>
<evidence type="ECO:0000313" key="11">
    <source>
        <dbReference type="EMBL" id="KAF7320838.1"/>
    </source>
</evidence>
<accession>A0A8H6WN40</accession>
<keyword evidence="2" id="KW-0444">Lipid biosynthesis</keyword>
<feature type="compositionally biased region" description="Polar residues" evidence="9">
    <location>
        <begin position="57"/>
        <end position="72"/>
    </location>
</feature>
<evidence type="ECO:0000256" key="9">
    <source>
        <dbReference type="SAM" id="MobiDB-lite"/>
    </source>
</evidence>
<dbReference type="AlphaFoldDB" id="A0A8H6WN40"/>
<dbReference type="PANTHER" id="PTHR10739">
    <property type="entry name" value="CYTIDYLYLTRANSFERASE"/>
    <property type="match status" value="1"/>
</dbReference>
<evidence type="ECO:0000259" key="10">
    <source>
        <dbReference type="Pfam" id="PF01467"/>
    </source>
</evidence>
<name>A0A8H6WN40_MYCCL</name>
<dbReference type="GO" id="GO:0005635">
    <property type="term" value="C:nuclear envelope"/>
    <property type="evidence" value="ECO:0007669"/>
    <property type="project" value="TreeGrafter"/>
</dbReference>
<dbReference type="PANTHER" id="PTHR10739:SF13">
    <property type="entry name" value="CHOLINE-PHOSPHATE CYTIDYLYLTRANSFERASE"/>
    <property type="match status" value="1"/>
</dbReference>
<feature type="region of interest" description="Disordered" evidence="9">
    <location>
        <begin position="338"/>
        <end position="367"/>
    </location>
</feature>
<evidence type="ECO:0000313" key="12">
    <source>
        <dbReference type="Proteomes" id="UP000613580"/>
    </source>
</evidence>
<protein>
    <recommendedName>
        <fullName evidence="8">choline-phosphate cytidylyltransferase</fullName>
        <ecNumber evidence="8">2.7.7.15</ecNumber>
    </recommendedName>
</protein>
<feature type="domain" description="Cytidyltransferase-like" evidence="10">
    <location>
        <begin position="189"/>
        <end position="316"/>
    </location>
</feature>
<feature type="compositionally biased region" description="Low complexity" evidence="9">
    <location>
        <begin position="73"/>
        <end position="84"/>
    </location>
</feature>
<dbReference type="GO" id="GO:0031210">
    <property type="term" value="F:phosphatidylcholine binding"/>
    <property type="evidence" value="ECO:0007669"/>
    <property type="project" value="TreeGrafter"/>
</dbReference>
<evidence type="ECO:0000256" key="6">
    <source>
        <dbReference type="ARBA" id="ARBA00023209"/>
    </source>
</evidence>
<keyword evidence="3 11" id="KW-0808">Transferase</keyword>
<dbReference type="OrthoDB" id="17102at2759"/>
<dbReference type="InterPro" id="IPR004821">
    <property type="entry name" value="Cyt_trans-like"/>
</dbReference>
<evidence type="ECO:0000256" key="2">
    <source>
        <dbReference type="ARBA" id="ARBA00022516"/>
    </source>
</evidence>
<reference evidence="11" key="1">
    <citation type="submission" date="2020-05" db="EMBL/GenBank/DDBJ databases">
        <title>Mycena genomes resolve the evolution of fungal bioluminescence.</title>
        <authorList>
            <person name="Tsai I.J."/>
        </authorList>
    </citation>
    <scope>NUCLEOTIDE SEQUENCE</scope>
    <source>
        <strain evidence="11">110903Hualien_Pintung</strain>
    </source>
</reference>
<sequence length="367" mass="40344">MASSKPPSSSLHLSSSKRSQRAIDADSPAYDASEEDNDPLSDDQHPPSTAPRKQRTFVLNGTNKRQQHQLAQSSVMSDSDGVDSPMYDGDVESSAASTTSTTRMHHHHNHHTSTSTFEGGQTVTDDDSDKMQPSKLAEPAPAAISAAAFDPAALTAEDVRDFVQTAIDGAPGRAYKTNPPPEGRPARVYADGVYDLFHFGHALQLRQAKLSFPEVYLLVGVNSDEQVKEHKARGIMTHAERLEAVRHCRWVDEVVADAPWIIDQAFLDKHQIDYVAHDDLPYAAEGHDDVYALVKNQGKFLPTRRTPGVSTSELLERIVSGYRHRMFDDKLEKMGHSELKAEGSDYDDSRRPSRVASPIPGSRAPGL</sequence>
<evidence type="ECO:0000256" key="7">
    <source>
        <dbReference type="ARBA" id="ARBA00023264"/>
    </source>
</evidence>
<organism evidence="11 12">
    <name type="scientific">Mycena chlorophos</name>
    <name type="common">Agaric fungus</name>
    <name type="synonym">Agaricus chlorophos</name>
    <dbReference type="NCBI Taxonomy" id="658473"/>
    <lineage>
        <taxon>Eukaryota</taxon>
        <taxon>Fungi</taxon>
        <taxon>Dikarya</taxon>
        <taxon>Basidiomycota</taxon>
        <taxon>Agaricomycotina</taxon>
        <taxon>Agaricomycetes</taxon>
        <taxon>Agaricomycetidae</taxon>
        <taxon>Agaricales</taxon>
        <taxon>Marasmiineae</taxon>
        <taxon>Mycenaceae</taxon>
        <taxon>Mycena</taxon>
    </lineage>
</organism>
<evidence type="ECO:0000256" key="3">
    <source>
        <dbReference type="ARBA" id="ARBA00022679"/>
    </source>
</evidence>
<dbReference type="Pfam" id="PF01467">
    <property type="entry name" value="CTP_transf_like"/>
    <property type="match status" value="1"/>
</dbReference>
<dbReference type="SUPFAM" id="SSF52374">
    <property type="entry name" value="Nucleotidylyl transferase"/>
    <property type="match status" value="1"/>
</dbReference>
<dbReference type="InterPro" id="IPR041723">
    <property type="entry name" value="CCT"/>
</dbReference>
<comment type="caution">
    <text evidence="11">The sequence shown here is derived from an EMBL/GenBank/DDBJ whole genome shotgun (WGS) entry which is preliminary data.</text>
</comment>
<dbReference type="Proteomes" id="UP000613580">
    <property type="component" value="Unassembled WGS sequence"/>
</dbReference>
<evidence type="ECO:0000256" key="5">
    <source>
        <dbReference type="ARBA" id="ARBA00023098"/>
    </source>
</evidence>
<feature type="compositionally biased region" description="Low complexity" evidence="9">
    <location>
        <begin position="93"/>
        <end position="102"/>
    </location>
</feature>
<keyword evidence="7" id="KW-1208">Phospholipid metabolism</keyword>
<proteinExistence type="inferred from homology"/>
<feature type="compositionally biased region" description="Basic and acidic residues" evidence="9">
    <location>
        <begin position="338"/>
        <end position="351"/>
    </location>
</feature>
<keyword evidence="4 11" id="KW-0548">Nucleotidyltransferase</keyword>
<gene>
    <name evidence="11" type="ORF">HMN09_00170300</name>
</gene>
<dbReference type="InterPro" id="IPR014729">
    <property type="entry name" value="Rossmann-like_a/b/a_fold"/>
</dbReference>